<proteinExistence type="predicted"/>
<dbReference type="OMA" id="ICHHSEY"/>
<dbReference type="AlphaFoldDB" id="R7YLD2"/>
<sequence length="223" mass="25878">MNNYKSADAQYREGTLGREIFPLMAGPSPHRKCYHVHKDLLCWYSPYFKKTLRGSFREAKALKLILRDTEVAVLGVVVDWLYTQSLPEHDDPRIQACIGRWNEPITGVYIFSDRYDIPDLREHAMDDFYTYFTNDDGEDMPRYSVINTAFNNLPRSASLCRFCIDVYARYWSQDQDDEGEVTARADLPKDFLAGLMIESAEVMKHLVKTGSKPALPERCHYQE</sequence>
<dbReference type="HOGENOM" id="CLU_068279_5_2_1"/>
<evidence type="ECO:0000259" key="1">
    <source>
        <dbReference type="PROSITE" id="PS50097"/>
    </source>
</evidence>
<name>R7YLD2_CONA1</name>
<dbReference type="eggNOG" id="ENOG502T17B">
    <property type="taxonomic scope" value="Eukaryota"/>
</dbReference>
<feature type="domain" description="BTB" evidence="1">
    <location>
        <begin position="23"/>
        <end position="90"/>
    </location>
</feature>
<protein>
    <recommendedName>
        <fullName evidence="1">BTB domain-containing protein</fullName>
    </recommendedName>
</protein>
<dbReference type="GeneID" id="19899218"/>
<evidence type="ECO:0000313" key="3">
    <source>
        <dbReference type="Proteomes" id="UP000016924"/>
    </source>
</evidence>
<reference evidence="3" key="1">
    <citation type="submission" date="2012-06" db="EMBL/GenBank/DDBJ databases">
        <title>The genome sequence of Coniosporium apollinis CBS 100218.</title>
        <authorList>
            <consortium name="The Broad Institute Genome Sequencing Platform"/>
            <person name="Cuomo C."/>
            <person name="Gorbushina A."/>
            <person name="Noack S."/>
            <person name="Walker B."/>
            <person name="Young S.K."/>
            <person name="Zeng Q."/>
            <person name="Gargeya S."/>
            <person name="Fitzgerald M."/>
            <person name="Haas B."/>
            <person name="Abouelleil A."/>
            <person name="Alvarado L."/>
            <person name="Arachchi H.M."/>
            <person name="Berlin A.M."/>
            <person name="Chapman S.B."/>
            <person name="Goldberg J."/>
            <person name="Griggs A."/>
            <person name="Gujja S."/>
            <person name="Hansen M."/>
            <person name="Howarth C."/>
            <person name="Imamovic A."/>
            <person name="Larimer J."/>
            <person name="McCowan C."/>
            <person name="Montmayeur A."/>
            <person name="Murphy C."/>
            <person name="Neiman D."/>
            <person name="Pearson M."/>
            <person name="Priest M."/>
            <person name="Roberts A."/>
            <person name="Saif S."/>
            <person name="Shea T."/>
            <person name="Sisk P."/>
            <person name="Sykes S."/>
            <person name="Wortman J."/>
            <person name="Nusbaum C."/>
            <person name="Birren B."/>
        </authorList>
    </citation>
    <scope>NUCLEOTIDE SEQUENCE [LARGE SCALE GENOMIC DNA]</scope>
    <source>
        <strain evidence="3">CBS 100218</strain>
    </source>
</reference>
<dbReference type="SMART" id="SM00225">
    <property type="entry name" value="BTB"/>
    <property type="match status" value="1"/>
</dbReference>
<gene>
    <name evidence="2" type="ORF">W97_01907</name>
</gene>
<dbReference type="Pfam" id="PF00651">
    <property type="entry name" value="BTB"/>
    <property type="match status" value="1"/>
</dbReference>
<dbReference type="SUPFAM" id="SSF54695">
    <property type="entry name" value="POZ domain"/>
    <property type="match status" value="1"/>
</dbReference>
<dbReference type="PANTHER" id="PTHR47843">
    <property type="entry name" value="BTB DOMAIN-CONTAINING PROTEIN-RELATED"/>
    <property type="match status" value="1"/>
</dbReference>
<dbReference type="PROSITE" id="PS50097">
    <property type="entry name" value="BTB"/>
    <property type="match status" value="1"/>
</dbReference>
<dbReference type="RefSeq" id="XP_007778000.1">
    <property type="nucleotide sequence ID" value="XM_007779810.1"/>
</dbReference>
<dbReference type="EMBL" id="JH767560">
    <property type="protein sequence ID" value="EON62683.1"/>
    <property type="molecule type" value="Genomic_DNA"/>
</dbReference>
<dbReference type="PANTHER" id="PTHR47843:SF2">
    <property type="entry name" value="BTB DOMAIN-CONTAINING PROTEIN"/>
    <property type="match status" value="1"/>
</dbReference>
<dbReference type="InterPro" id="IPR000210">
    <property type="entry name" value="BTB/POZ_dom"/>
</dbReference>
<dbReference type="OrthoDB" id="194443at2759"/>
<dbReference type="Gene3D" id="3.30.710.10">
    <property type="entry name" value="Potassium Channel Kv1.1, Chain A"/>
    <property type="match status" value="1"/>
</dbReference>
<accession>R7YLD2</accession>
<organism evidence="2 3">
    <name type="scientific">Coniosporium apollinis (strain CBS 100218)</name>
    <name type="common">Rock-inhabiting black yeast</name>
    <dbReference type="NCBI Taxonomy" id="1168221"/>
    <lineage>
        <taxon>Eukaryota</taxon>
        <taxon>Fungi</taxon>
        <taxon>Dikarya</taxon>
        <taxon>Ascomycota</taxon>
        <taxon>Pezizomycotina</taxon>
        <taxon>Dothideomycetes</taxon>
        <taxon>Dothideomycetes incertae sedis</taxon>
        <taxon>Coniosporium</taxon>
    </lineage>
</organism>
<keyword evidence="3" id="KW-1185">Reference proteome</keyword>
<dbReference type="InterPro" id="IPR011333">
    <property type="entry name" value="SKP1/BTB/POZ_sf"/>
</dbReference>
<dbReference type="STRING" id="1168221.R7YLD2"/>
<dbReference type="Proteomes" id="UP000016924">
    <property type="component" value="Unassembled WGS sequence"/>
</dbReference>
<evidence type="ECO:0000313" key="2">
    <source>
        <dbReference type="EMBL" id="EON62683.1"/>
    </source>
</evidence>